<reference evidence="2 3" key="1">
    <citation type="submission" date="2016-06" db="EMBL/GenBank/DDBJ databases">
        <authorList>
            <person name="Kjaerup R.B."/>
            <person name="Dalgaard T.S."/>
            <person name="Juul-Madsen H.R."/>
        </authorList>
    </citation>
    <scope>NUCLEOTIDE SEQUENCE [LARGE SCALE GENOMIC DNA]</scope>
    <source>
        <strain evidence="2 3">1S159</strain>
    </source>
</reference>
<gene>
    <name evidence="2" type="ORF">A6E04_10420</name>
</gene>
<protein>
    <submittedName>
        <fullName evidence="2">Uncharacterized protein</fullName>
    </submittedName>
</protein>
<dbReference type="OrthoDB" id="5904741at2"/>
<feature type="chain" id="PRO_5008632410" evidence="1">
    <location>
        <begin position="20"/>
        <end position="170"/>
    </location>
</feature>
<dbReference type="AlphaFoldDB" id="A0A1B9P1L5"/>
<organism evidence="2 3">
    <name type="scientific">Aliivibrio logei</name>
    <name type="common">Vibrio logei</name>
    <dbReference type="NCBI Taxonomy" id="688"/>
    <lineage>
        <taxon>Bacteria</taxon>
        <taxon>Pseudomonadati</taxon>
        <taxon>Pseudomonadota</taxon>
        <taxon>Gammaproteobacteria</taxon>
        <taxon>Vibrionales</taxon>
        <taxon>Vibrionaceae</taxon>
        <taxon>Aliivibrio</taxon>
    </lineage>
</organism>
<dbReference type="Proteomes" id="UP000093523">
    <property type="component" value="Unassembled WGS sequence"/>
</dbReference>
<evidence type="ECO:0000256" key="1">
    <source>
        <dbReference type="SAM" id="SignalP"/>
    </source>
</evidence>
<dbReference type="STRING" id="688.A6E04_10420"/>
<comment type="caution">
    <text evidence="2">The sequence shown here is derived from an EMBL/GenBank/DDBJ whole genome shotgun (WGS) entry which is preliminary data.</text>
</comment>
<dbReference type="EMBL" id="MAJU01000008">
    <property type="protein sequence ID" value="OCH22249.1"/>
    <property type="molecule type" value="Genomic_DNA"/>
</dbReference>
<proteinExistence type="predicted"/>
<dbReference type="RefSeq" id="WP_017022034.1">
    <property type="nucleotide sequence ID" value="NZ_CAWMPN010000008.1"/>
</dbReference>
<accession>A0A1B9P1L5</accession>
<evidence type="ECO:0000313" key="3">
    <source>
        <dbReference type="Proteomes" id="UP000093523"/>
    </source>
</evidence>
<sequence>MKIAALILPLTLLATSVQAADTQCLSDKYSQYVDASLSWYKELITITVKKDPNLESVGNWFLEGRQHHFELNRAAVDYYLKNDPSKVKTNQSIESWLQLNQNDVKVLASSDDALGKIAKVTFDDRQAQPHKQNYELRSAFADILSHPKAIQTPLNEYNQKITNIGAITCK</sequence>
<evidence type="ECO:0000313" key="2">
    <source>
        <dbReference type="EMBL" id="OCH22249.1"/>
    </source>
</evidence>
<feature type="signal peptide" evidence="1">
    <location>
        <begin position="1"/>
        <end position="19"/>
    </location>
</feature>
<name>A0A1B9P1L5_ALILO</name>
<keyword evidence="1" id="KW-0732">Signal</keyword>